<gene>
    <name evidence="2" type="ORF">EV146_108261</name>
</gene>
<keyword evidence="2" id="KW-0808">Transferase</keyword>
<dbReference type="EMBL" id="SLVV01000008">
    <property type="protein sequence ID" value="TCN24147.1"/>
    <property type="molecule type" value="Genomic_DNA"/>
</dbReference>
<dbReference type="CDD" id="cd04301">
    <property type="entry name" value="NAT_SF"/>
    <property type="match status" value="1"/>
</dbReference>
<dbReference type="Gene3D" id="3.40.630.30">
    <property type="match status" value="1"/>
</dbReference>
<protein>
    <submittedName>
        <fullName evidence="2">RimJ/RimL family protein N-acetyltransferase</fullName>
    </submittedName>
</protein>
<comment type="caution">
    <text evidence="2">The sequence shown here is derived from an EMBL/GenBank/DDBJ whole genome shotgun (WGS) entry which is preliminary data.</text>
</comment>
<dbReference type="PANTHER" id="PTHR43415">
    <property type="entry name" value="SPERMIDINE N(1)-ACETYLTRANSFERASE"/>
    <property type="match status" value="1"/>
</dbReference>
<accession>A0A4R2BB36</accession>
<dbReference type="AlphaFoldDB" id="A0A4R2BB36"/>
<evidence type="ECO:0000259" key="1">
    <source>
        <dbReference type="PROSITE" id="PS51186"/>
    </source>
</evidence>
<dbReference type="GO" id="GO:0016747">
    <property type="term" value="F:acyltransferase activity, transferring groups other than amino-acyl groups"/>
    <property type="evidence" value="ECO:0007669"/>
    <property type="project" value="InterPro"/>
</dbReference>
<sequence length="219" mass="25237">MPFLFKRVTLQVWIIRYYTHFIDDNAIKESGGGEYFMRVEQQDFMVKGLSYTIRPAVEEDAKTLSEVRLKLDGETETFDREKGEGYIDESGFRKIIHEDAECNHNLFLVAEVHGKIAGFIRAAGNNLKRTSHRVEFGIGVLKEYWGYGIGKNLLKELIRWADSNGIRKITLHVLETNQKAVKLYESFGFIVEGILRDDKLLSDGNYYNTIVMGRINEKS</sequence>
<keyword evidence="3" id="KW-1185">Reference proteome</keyword>
<feature type="domain" description="N-acetyltransferase" evidence="1">
    <location>
        <begin position="51"/>
        <end position="217"/>
    </location>
</feature>
<organism evidence="2 3">
    <name type="scientific">Mesobacillus foraminis</name>
    <dbReference type="NCBI Taxonomy" id="279826"/>
    <lineage>
        <taxon>Bacteria</taxon>
        <taxon>Bacillati</taxon>
        <taxon>Bacillota</taxon>
        <taxon>Bacilli</taxon>
        <taxon>Bacillales</taxon>
        <taxon>Bacillaceae</taxon>
        <taxon>Mesobacillus</taxon>
    </lineage>
</organism>
<dbReference type="Pfam" id="PF00583">
    <property type="entry name" value="Acetyltransf_1"/>
    <property type="match status" value="1"/>
</dbReference>
<dbReference type="PANTHER" id="PTHR43415:SF3">
    <property type="entry name" value="GNAT-FAMILY ACETYLTRANSFERASE"/>
    <property type="match status" value="1"/>
</dbReference>
<evidence type="ECO:0000313" key="2">
    <source>
        <dbReference type="EMBL" id="TCN24147.1"/>
    </source>
</evidence>
<reference evidence="2 3" key="1">
    <citation type="journal article" date="2015" name="Stand. Genomic Sci.">
        <title>Genomic Encyclopedia of Bacterial and Archaeal Type Strains, Phase III: the genomes of soil and plant-associated and newly described type strains.</title>
        <authorList>
            <person name="Whitman W.B."/>
            <person name="Woyke T."/>
            <person name="Klenk H.P."/>
            <person name="Zhou Y."/>
            <person name="Lilburn T.G."/>
            <person name="Beck B.J."/>
            <person name="De Vos P."/>
            <person name="Vandamme P."/>
            <person name="Eisen J.A."/>
            <person name="Garrity G."/>
            <person name="Hugenholtz P."/>
            <person name="Kyrpides N.C."/>
        </authorList>
    </citation>
    <scope>NUCLEOTIDE SEQUENCE [LARGE SCALE GENOMIC DNA]</scope>
    <source>
        <strain evidence="2 3">CV53</strain>
    </source>
</reference>
<dbReference type="Proteomes" id="UP000295689">
    <property type="component" value="Unassembled WGS sequence"/>
</dbReference>
<dbReference type="SUPFAM" id="SSF55729">
    <property type="entry name" value="Acyl-CoA N-acyltransferases (Nat)"/>
    <property type="match status" value="1"/>
</dbReference>
<dbReference type="InterPro" id="IPR000182">
    <property type="entry name" value="GNAT_dom"/>
</dbReference>
<name>A0A4R2BB36_9BACI</name>
<dbReference type="InterPro" id="IPR016181">
    <property type="entry name" value="Acyl_CoA_acyltransferase"/>
</dbReference>
<evidence type="ECO:0000313" key="3">
    <source>
        <dbReference type="Proteomes" id="UP000295689"/>
    </source>
</evidence>
<proteinExistence type="predicted"/>
<dbReference type="PROSITE" id="PS51186">
    <property type="entry name" value="GNAT"/>
    <property type="match status" value="1"/>
</dbReference>